<dbReference type="Pfam" id="PF00069">
    <property type="entry name" value="Pkinase"/>
    <property type="match status" value="2"/>
</dbReference>
<feature type="region of interest" description="Disordered" evidence="9">
    <location>
        <begin position="1098"/>
        <end position="1158"/>
    </location>
</feature>
<feature type="compositionally biased region" description="Polar residues" evidence="9">
    <location>
        <begin position="1758"/>
        <end position="1767"/>
    </location>
</feature>
<evidence type="ECO:0000256" key="2">
    <source>
        <dbReference type="ARBA" id="ARBA00022527"/>
    </source>
</evidence>
<feature type="compositionally biased region" description="Basic residues" evidence="9">
    <location>
        <begin position="1406"/>
        <end position="1415"/>
    </location>
</feature>
<feature type="compositionally biased region" description="Polar residues" evidence="9">
    <location>
        <begin position="1713"/>
        <end position="1723"/>
    </location>
</feature>
<evidence type="ECO:0000256" key="3">
    <source>
        <dbReference type="ARBA" id="ARBA00022679"/>
    </source>
</evidence>
<evidence type="ECO:0000256" key="9">
    <source>
        <dbReference type="SAM" id="MobiDB-lite"/>
    </source>
</evidence>
<feature type="region of interest" description="Disordered" evidence="9">
    <location>
        <begin position="174"/>
        <end position="209"/>
    </location>
</feature>
<dbReference type="EC" id="2.7.11.1" evidence="1"/>
<feature type="compositionally biased region" description="Basic and acidic residues" evidence="9">
    <location>
        <begin position="131"/>
        <end position="144"/>
    </location>
</feature>
<feature type="region of interest" description="Disordered" evidence="9">
    <location>
        <begin position="579"/>
        <end position="611"/>
    </location>
</feature>
<dbReference type="PROSITE" id="PS00108">
    <property type="entry name" value="PROTEIN_KINASE_ST"/>
    <property type="match status" value="1"/>
</dbReference>
<feature type="region of interest" description="Disordered" evidence="9">
    <location>
        <begin position="1689"/>
        <end position="1726"/>
    </location>
</feature>
<dbReference type="Gene3D" id="3.30.200.20">
    <property type="entry name" value="Phosphorylase Kinase, domain 1"/>
    <property type="match status" value="2"/>
</dbReference>
<feature type="compositionally biased region" description="Basic and acidic residues" evidence="9">
    <location>
        <begin position="865"/>
        <end position="907"/>
    </location>
</feature>
<dbReference type="PROSITE" id="PS50011">
    <property type="entry name" value="PROTEIN_KINASE_DOM"/>
    <property type="match status" value="1"/>
</dbReference>
<keyword evidence="4" id="KW-0547">Nucleotide-binding</keyword>
<keyword evidence="2" id="KW-0723">Serine/threonine-protein kinase</keyword>
<feature type="domain" description="Protein kinase" evidence="10">
    <location>
        <begin position="1201"/>
        <end position="1518"/>
    </location>
</feature>
<feature type="compositionally biased region" description="Polar residues" evidence="9">
    <location>
        <begin position="647"/>
        <end position="659"/>
    </location>
</feature>
<feature type="compositionally biased region" description="Low complexity" evidence="9">
    <location>
        <begin position="246"/>
        <end position="265"/>
    </location>
</feature>
<dbReference type="EMBL" id="KQ257450">
    <property type="protein sequence ID" value="KND05118.1"/>
    <property type="molecule type" value="Genomic_DNA"/>
</dbReference>
<feature type="compositionally biased region" description="Polar residues" evidence="9">
    <location>
        <begin position="229"/>
        <end position="238"/>
    </location>
</feature>
<proteinExistence type="predicted"/>
<feature type="compositionally biased region" description="Polar residues" evidence="9">
    <location>
        <begin position="1124"/>
        <end position="1141"/>
    </location>
</feature>
<dbReference type="Gene3D" id="1.10.510.10">
    <property type="entry name" value="Transferase(Phosphotransferase) domain 1"/>
    <property type="match status" value="2"/>
</dbReference>
<name>A0A0L0HVI8_SPIPD</name>
<dbReference type="OrthoDB" id="162894at2759"/>
<dbReference type="InParanoid" id="A0A0L0HVI8"/>
<dbReference type="PANTHER" id="PTHR24356:SF1">
    <property type="entry name" value="SERINE_THREONINE-PROTEIN KINASE GREATWALL"/>
    <property type="match status" value="1"/>
</dbReference>
<dbReference type="PROSITE" id="PS51285">
    <property type="entry name" value="AGC_KINASE_CTER"/>
    <property type="match status" value="1"/>
</dbReference>
<comment type="catalytic activity">
    <reaction evidence="7">
        <text>L-threonyl-[protein] + ATP = O-phospho-L-threonyl-[protein] + ADP + H(+)</text>
        <dbReference type="Rhea" id="RHEA:46608"/>
        <dbReference type="Rhea" id="RHEA-COMP:11060"/>
        <dbReference type="Rhea" id="RHEA-COMP:11605"/>
        <dbReference type="ChEBI" id="CHEBI:15378"/>
        <dbReference type="ChEBI" id="CHEBI:30013"/>
        <dbReference type="ChEBI" id="CHEBI:30616"/>
        <dbReference type="ChEBI" id="CHEBI:61977"/>
        <dbReference type="ChEBI" id="CHEBI:456216"/>
        <dbReference type="EC" id="2.7.11.1"/>
    </reaction>
</comment>
<evidence type="ECO:0000256" key="8">
    <source>
        <dbReference type="ARBA" id="ARBA00048679"/>
    </source>
</evidence>
<dbReference type="eggNOG" id="KOG0606">
    <property type="taxonomic scope" value="Eukaryota"/>
</dbReference>
<feature type="compositionally biased region" description="Polar residues" evidence="9">
    <location>
        <begin position="842"/>
        <end position="852"/>
    </location>
</feature>
<comment type="catalytic activity">
    <reaction evidence="8">
        <text>L-seryl-[protein] + ATP = O-phospho-L-seryl-[protein] + ADP + H(+)</text>
        <dbReference type="Rhea" id="RHEA:17989"/>
        <dbReference type="Rhea" id="RHEA-COMP:9863"/>
        <dbReference type="Rhea" id="RHEA-COMP:11604"/>
        <dbReference type="ChEBI" id="CHEBI:15378"/>
        <dbReference type="ChEBI" id="CHEBI:29999"/>
        <dbReference type="ChEBI" id="CHEBI:30616"/>
        <dbReference type="ChEBI" id="CHEBI:83421"/>
        <dbReference type="ChEBI" id="CHEBI:456216"/>
        <dbReference type="EC" id="2.7.11.1"/>
    </reaction>
</comment>
<feature type="region of interest" description="Disordered" evidence="9">
    <location>
        <begin position="222"/>
        <end position="312"/>
    </location>
</feature>
<keyword evidence="6" id="KW-0067">ATP-binding</keyword>
<dbReference type="RefSeq" id="XP_016613157.1">
    <property type="nucleotide sequence ID" value="XM_016749119.1"/>
</dbReference>
<evidence type="ECO:0000256" key="7">
    <source>
        <dbReference type="ARBA" id="ARBA00047899"/>
    </source>
</evidence>
<protein>
    <recommendedName>
        <fullName evidence="1">non-specific serine/threonine protein kinase</fullName>
        <ecNumber evidence="1">2.7.11.1</ecNumber>
    </recommendedName>
</protein>
<dbReference type="PANTHER" id="PTHR24356">
    <property type="entry name" value="SERINE/THREONINE-PROTEIN KINASE"/>
    <property type="match status" value="1"/>
</dbReference>
<evidence type="ECO:0000259" key="11">
    <source>
        <dbReference type="PROSITE" id="PS51285"/>
    </source>
</evidence>
<dbReference type="InterPro" id="IPR011009">
    <property type="entry name" value="Kinase-like_dom_sf"/>
</dbReference>
<feature type="region of interest" description="Disordered" evidence="9">
    <location>
        <begin position="91"/>
        <end position="154"/>
    </location>
</feature>
<keyword evidence="5 12" id="KW-0418">Kinase</keyword>
<feature type="compositionally biased region" description="Low complexity" evidence="9">
    <location>
        <begin position="819"/>
        <end position="831"/>
    </location>
</feature>
<reference evidence="12 13" key="1">
    <citation type="submission" date="2009-08" db="EMBL/GenBank/DDBJ databases">
        <title>The Genome Sequence of Spizellomyces punctatus strain DAOM BR117.</title>
        <authorList>
            <consortium name="The Broad Institute Genome Sequencing Platform"/>
            <person name="Russ C."/>
            <person name="Cuomo C."/>
            <person name="Shea T."/>
            <person name="Young S.K."/>
            <person name="Zeng Q."/>
            <person name="Koehrsen M."/>
            <person name="Haas B."/>
            <person name="Borodovsky M."/>
            <person name="Guigo R."/>
            <person name="Alvarado L."/>
            <person name="Berlin A."/>
            <person name="Bochicchio J."/>
            <person name="Borenstein D."/>
            <person name="Chapman S."/>
            <person name="Chen Z."/>
            <person name="Engels R."/>
            <person name="Freedman E."/>
            <person name="Gellesch M."/>
            <person name="Goldberg J."/>
            <person name="Griggs A."/>
            <person name="Gujja S."/>
            <person name="Heiman D."/>
            <person name="Hepburn T."/>
            <person name="Howarth C."/>
            <person name="Jen D."/>
            <person name="Larson L."/>
            <person name="Lewis B."/>
            <person name="Mehta T."/>
            <person name="Park D."/>
            <person name="Pearson M."/>
            <person name="Roberts A."/>
            <person name="Saif S."/>
            <person name="Shenoy N."/>
            <person name="Sisk P."/>
            <person name="Stolte C."/>
            <person name="Sykes S."/>
            <person name="Thomson T."/>
            <person name="Walk T."/>
            <person name="White J."/>
            <person name="Yandava C."/>
            <person name="Burger G."/>
            <person name="Gray M.W."/>
            <person name="Holland P.W.H."/>
            <person name="King N."/>
            <person name="Lang F.B.F."/>
            <person name="Roger A.J."/>
            <person name="Ruiz-Trillo I."/>
            <person name="Lander E."/>
            <person name="Nusbaum C."/>
        </authorList>
    </citation>
    <scope>NUCLEOTIDE SEQUENCE [LARGE SCALE GENOMIC DNA]</scope>
    <source>
        <strain evidence="12 13">DAOM BR117</strain>
    </source>
</reference>
<feature type="region of interest" description="Disordered" evidence="9">
    <location>
        <begin position="1372"/>
        <end position="1418"/>
    </location>
</feature>
<feature type="region of interest" description="Disordered" evidence="9">
    <location>
        <begin position="626"/>
        <end position="670"/>
    </location>
</feature>
<dbReference type="GO" id="GO:0004674">
    <property type="term" value="F:protein serine/threonine kinase activity"/>
    <property type="evidence" value="ECO:0007669"/>
    <property type="project" value="UniProtKB-KW"/>
</dbReference>
<feature type="compositionally biased region" description="Polar residues" evidence="9">
    <location>
        <begin position="101"/>
        <end position="120"/>
    </location>
</feature>
<sequence>MGEDQHIRPRPPPLEVRSSDPSFRRRYTSTAHLGRNRGEFNIPPPSPGLTGVKAEQKIPGTTCAVTGLTNPVDAEHGQITPHDRVFGFEDLEKPSPAASLSGEQSADSNTALGSAESLTTPVGDAPNPASRLERRSFSGQERSESSGWIIPGGSFSLESSSLQYRTSMELRLGSKGDVVGSPSSMALDTRGRSYSSSRSFWKSPLASDGSFRMGLAETTSTFLRKRAPTTASDASSNPDAPHSRARTPSGTSTSSATPLSASITPVSPLSGRKRNVSGNSPLNLLRRTMLGAGPASDTSEGQDSDGYDSGASTASFPMVTKLEGQPVEVPSTALLGALDFDVSAAVFDEKTTDFDVSRSLVQELVHAKERADIGVRWILDSWYESIDNGTTEALLNYKMSSVINISKSKMGYTPPSEPRGEPFSVTDSSAELKAHPPHSNTKTENGQRRKTSTGEPWLTTGGISIDPSGVKHRRRYLTHSSSWPPSVLAPPHEMLLSRVENIAKTILQTPVTAMIHTNIAGDIMQTLQSLMEEQRRMVVANSAVEDLLAKFQFTFAPVSRLAESLNQYARVLRTASGLEGLAETPPQPRRTRSRGSSSLLLSPTQDGSALPQVSNNRIEAASAFASTAISPGKESPEEAPKELGAATVSSREVQQSKNIKSARDPGVAPGGSVVVDANGATEHIPLLHVEPTSPWKREERTTEPNSPIQGRAVSCVMPTNTALGAPSLQYAASAHDLREDTRLVMVQKHEKPSTGSQPDIFTEQDKERSPRLSKHLKKKPVVSFLKSIRQAFSGTASASAPQSPSESTADLKAHGKFKSSTPTTSMPSLLTGAKGHPPSTPVTPSCRTSSADSIKGFTESASDLFKPRSTESIEKSRVSDEKSKERDRHEGESDDRERRPTRERERAATTGNASPSKGGKDVALLCRICEEYVPARVIDEHSKICAVQQEFHLKSWNCDMKLRKHAAILEAKKELLDVEDFEDWTDWQRLRKICETIGEKAVKIAAATEHGGKKTVGKLERCIARFKRYVEEGEKYPDHADIFMVVKTVLEVTEEKVKALRVCLERLRSVGPSPTAPVAKAPSAIHVERATSTISSATESAISLAPTSTTMDSRRTSKAPPSTLRRTLSNDSSISAQSTAVPSDMETRQREPSTGSSGKRFMSIFSALLRGGKEHRRTSSVNSIGADINERRHKIPSIRDFEIIKPISRGAFGKVYLARKRTTQDLYAIKILKKQDMIRKNMVSHVLAERNVLALSRNHFVVKLYYAFQSREYLYLVMEYLIGGDLSSLLAAFGTFEEPMARMYGAEVALALDYLHTNGIRHRDLKPDNILINEEGHIKLTDFGLSRIMIPEQDLAPGSPEQMMGHLNTLSRRNKGTVNRPPLANSPNTPDTTSTPIGRVSTVKSQQRRNSRLVRRQNSSKALLGTPDYLAPELLLGLGHGPEVDWWALGICMFEWIVGFPPFTDDTPEAIFRNILDGEIEWPEDGISPEAKDLIHRLLNPDPKLRLQAEGVKSHPFFSGVEWDKVREQPAPFIPAPVDTTDTSYFDVRNERADIRKLSQHSMHIPSVPPESRELDCGSPNQSGGEFPISPIGADATRALQSDSAPISMLSLEFSRKASGALPRHDSTLSYYRDVSEADMLARGSRPSGQRRRPARFNDISRDFSAVSLDADFQEFTFKNVHGLEEHNRGMREKVKQQELEDDIGQEDPGASPSRTRNSSGRNSLVERLVAGYKPSQEAGLVIGPAGGLGPNVPVGSTGLSTQCSEK</sequence>
<dbReference type="GO" id="GO:0005524">
    <property type="term" value="F:ATP binding"/>
    <property type="evidence" value="ECO:0007669"/>
    <property type="project" value="UniProtKB-KW"/>
</dbReference>
<dbReference type="SUPFAM" id="SSF56112">
    <property type="entry name" value="Protein kinase-like (PK-like)"/>
    <property type="match status" value="1"/>
</dbReference>
<dbReference type="CDD" id="cd05579">
    <property type="entry name" value="STKc_MAST_like"/>
    <property type="match status" value="1"/>
</dbReference>
<feature type="compositionally biased region" description="Low complexity" evidence="9">
    <location>
        <begin position="1385"/>
        <end position="1396"/>
    </location>
</feature>
<evidence type="ECO:0000256" key="5">
    <source>
        <dbReference type="ARBA" id="ARBA00022777"/>
    </source>
</evidence>
<feature type="compositionally biased region" description="Low complexity" evidence="9">
    <location>
        <begin position="794"/>
        <end position="808"/>
    </location>
</feature>
<dbReference type="InterPro" id="IPR000719">
    <property type="entry name" value="Prot_kinase_dom"/>
</dbReference>
<keyword evidence="13" id="KW-1185">Reference proteome</keyword>
<feature type="compositionally biased region" description="Low complexity" evidence="9">
    <location>
        <begin position="594"/>
        <end position="604"/>
    </location>
</feature>
<evidence type="ECO:0000256" key="6">
    <source>
        <dbReference type="ARBA" id="ARBA00022840"/>
    </source>
</evidence>
<feature type="region of interest" description="Disordered" evidence="9">
    <location>
        <begin position="794"/>
        <end position="918"/>
    </location>
</feature>
<feature type="region of interest" description="Disordered" evidence="9">
    <location>
        <begin position="1564"/>
        <end position="1583"/>
    </location>
</feature>
<evidence type="ECO:0000259" key="10">
    <source>
        <dbReference type="PROSITE" id="PS50011"/>
    </source>
</evidence>
<feature type="compositionally biased region" description="Basic and acidic residues" evidence="9">
    <location>
        <begin position="1689"/>
        <end position="1699"/>
    </location>
</feature>
<feature type="region of interest" description="Disordered" evidence="9">
    <location>
        <begin position="748"/>
        <end position="776"/>
    </location>
</feature>
<dbReference type="GeneID" id="27684497"/>
<dbReference type="STRING" id="645134.A0A0L0HVI8"/>
<accession>A0A0L0HVI8</accession>
<feature type="region of interest" description="Disordered" evidence="9">
    <location>
        <begin position="1739"/>
        <end position="1767"/>
    </location>
</feature>
<evidence type="ECO:0000256" key="1">
    <source>
        <dbReference type="ARBA" id="ARBA00012513"/>
    </source>
</evidence>
<evidence type="ECO:0000256" key="4">
    <source>
        <dbReference type="ARBA" id="ARBA00022741"/>
    </source>
</evidence>
<dbReference type="SMART" id="SM00220">
    <property type="entry name" value="S_TKc"/>
    <property type="match status" value="1"/>
</dbReference>
<dbReference type="InterPro" id="IPR008271">
    <property type="entry name" value="Ser/Thr_kinase_AS"/>
</dbReference>
<dbReference type="Proteomes" id="UP000053201">
    <property type="component" value="Unassembled WGS sequence"/>
</dbReference>
<dbReference type="VEuPathDB" id="FungiDB:SPPG_00789"/>
<dbReference type="InterPro" id="IPR000961">
    <property type="entry name" value="AGC-kinase_C"/>
</dbReference>
<dbReference type="GO" id="GO:0035556">
    <property type="term" value="P:intracellular signal transduction"/>
    <property type="evidence" value="ECO:0007669"/>
    <property type="project" value="TreeGrafter"/>
</dbReference>
<evidence type="ECO:0000313" key="13">
    <source>
        <dbReference type="Proteomes" id="UP000053201"/>
    </source>
</evidence>
<dbReference type="FunFam" id="3.30.200.20:FF:000550">
    <property type="entry name" value="Serine/threonine-protein kinase greatwall"/>
    <property type="match status" value="1"/>
</dbReference>
<dbReference type="InterPro" id="IPR050236">
    <property type="entry name" value="Ser_Thr_kinase_AGC"/>
</dbReference>
<feature type="region of interest" description="Disordered" evidence="9">
    <location>
        <begin position="1"/>
        <end position="53"/>
    </location>
</feature>
<gene>
    <name evidence="12" type="ORF">SPPG_00789</name>
</gene>
<dbReference type="OMA" id="NSHFARD"/>
<keyword evidence="3" id="KW-0808">Transferase</keyword>
<feature type="domain" description="AGC-kinase C-terminal" evidence="11">
    <location>
        <begin position="1519"/>
        <end position="1573"/>
    </location>
</feature>
<dbReference type="GO" id="GO:0005634">
    <property type="term" value="C:nucleus"/>
    <property type="evidence" value="ECO:0007669"/>
    <property type="project" value="TreeGrafter"/>
</dbReference>
<evidence type="ECO:0000313" key="12">
    <source>
        <dbReference type="EMBL" id="KND05118.1"/>
    </source>
</evidence>
<feature type="region of interest" description="Disordered" evidence="9">
    <location>
        <begin position="411"/>
        <end position="464"/>
    </location>
</feature>
<organism evidence="12 13">
    <name type="scientific">Spizellomyces punctatus (strain DAOM BR117)</name>
    <dbReference type="NCBI Taxonomy" id="645134"/>
    <lineage>
        <taxon>Eukaryota</taxon>
        <taxon>Fungi</taxon>
        <taxon>Fungi incertae sedis</taxon>
        <taxon>Chytridiomycota</taxon>
        <taxon>Chytridiomycota incertae sedis</taxon>
        <taxon>Chytridiomycetes</taxon>
        <taxon>Spizellomycetales</taxon>
        <taxon>Spizellomycetaceae</taxon>
        <taxon>Spizellomyces</taxon>
    </lineage>
</organism>